<proteinExistence type="predicted"/>
<evidence type="ECO:0000313" key="2">
    <source>
        <dbReference type="Proteomes" id="UP000702425"/>
    </source>
</evidence>
<evidence type="ECO:0008006" key="3">
    <source>
        <dbReference type="Google" id="ProtNLM"/>
    </source>
</evidence>
<dbReference type="InterPro" id="IPR021259">
    <property type="entry name" value="DUF2817"/>
</dbReference>
<dbReference type="Gene3D" id="3.40.630.10">
    <property type="entry name" value="Zn peptidases"/>
    <property type="match status" value="1"/>
</dbReference>
<name>A0ABX2D909_9CYAN</name>
<reference evidence="1 2" key="1">
    <citation type="journal article" date="2020" name="Sci. Rep.">
        <title>A novel cyanobacterial geosmin producer, revising GeoA distribution and dispersion patterns in Bacteria.</title>
        <authorList>
            <person name="Churro C."/>
            <person name="Semedo-Aguiar A.P."/>
            <person name="Silva A.D."/>
            <person name="Pereira-Leal J.B."/>
            <person name="Leite R.B."/>
        </authorList>
    </citation>
    <scope>NUCLEOTIDE SEQUENCE [LARGE SCALE GENOMIC DNA]</scope>
    <source>
        <strain evidence="1 2">IPMA8</strain>
    </source>
</reference>
<accession>A0ABX2D909</accession>
<protein>
    <recommendedName>
        <fullName evidence="3">DUF2817 domain-containing protein</fullName>
    </recommendedName>
</protein>
<organism evidence="1 2">
    <name type="scientific">Microcoleus asticus IPMA8</name>
    <dbReference type="NCBI Taxonomy" id="2563858"/>
    <lineage>
        <taxon>Bacteria</taxon>
        <taxon>Bacillati</taxon>
        <taxon>Cyanobacteriota</taxon>
        <taxon>Cyanophyceae</taxon>
        <taxon>Oscillatoriophycideae</taxon>
        <taxon>Oscillatoriales</taxon>
        <taxon>Microcoleaceae</taxon>
        <taxon>Microcoleus</taxon>
        <taxon>Microcoleus asticus</taxon>
    </lineage>
</organism>
<sequence>MSYSEAFSPNYITARERFRSASSSLGYQQTAYPIDRVSPTGEELTIDVAIGGSSNPRQCVVISSGLHGVEGFLGSAIQLTLLEKQQLLTSLSPDIKVVLIHALNPYGFAWRRRWNENNIDLNRNFLLSEEVFDGSPKDYPKFNSFLNPTLPPSRFEPYILQAVWLILRYGMTSLRNTFPVGQYDFPKGLFFGGHAASKTQEILASNLPQWIGNASEVVHIDFHTGLGRSGTYKLLLDASATSESCSRLAQRFGAETIEPNSTEGVSYPLRGGLKTWCQALLPDCRYDLLTAEFGTYSTIQVMKALRAENRAYWWGKSHQNYEWTKHQLVEMFAPRSRKWREQCLTQGLDLCKRALMD</sequence>
<gene>
    <name evidence="1" type="ORF">E5S67_06428</name>
</gene>
<keyword evidence="2" id="KW-1185">Reference proteome</keyword>
<dbReference type="Pfam" id="PF10994">
    <property type="entry name" value="DUF2817"/>
    <property type="match status" value="1"/>
</dbReference>
<dbReference type="RefSeq" id="WP_172193481.1">
    <property type="nucleotide sequence ID" value="NZ_CAWPPK010000217.1"/>
</dbReference>
<dbReference type="Proteomes" id="UP000702425">
    <property type="component" value="Unassembled WGS sequence"/>
</dbReference>
<dbReference type="CDD" id="cd06233">
    <property type="entry name" value="M14-like"/>
    <property type="match status" value="1"/>
</dbReference>
<comment type="caution">
    <text evidence="1">The sequence shown here is derived from an EMBL/GenBank/DDBJ whole genome shotgun (WGS) entry which is preliminary data.</text>
</comment>
<evidence type="ECO:0000313" key="1">
    <source>
        <dbReference type="EMBL" id="NQE38643.1"/>
    </source>
</evidence>
<dbReference type="EMBL" id="SRRZ01000294">
    <property type="protein sequence ID" value="NQE38643.1"/>
    <property type="molecule type" value="Genomic_DNA"/>
</dbReference>
<dbReference type="SUPFAM" id="SSF53187">
    <property type="entry name" value="Zn-dependent exopeptidases"/>
    <property type="match status" value="1"/>
</dbReference>